<gene>
    <name evidence="8" type="primary">rapA_2</name>
    <name evidence="8" type="ORF">HRbin17_02156</name>
</gene>
<dbReference type="InterPro" id="IPR014001">
    <property type="entry name" value="Helicase_ATP-bd"/>
</dbReference>
<dbReference type="InterPro" id="IPR027417">
    <property type="entry name" value="P-loop_NTPase"/>
</dbReference>
<evidence type="ECO:0000313" key="9">
    <source>
        <dbReference type="Proteomes" id="UP000236173"/>
    </source>
</evidence>
<evidence type="ECO:0000256" key="3">
    <source>
        <dbReference type="ARBA" id="ARBA00022806"/>
    </source>
</evidence>
<organism evidence="8 9">
    <name type="scientific">Candidatus Fervidibacter japonicus</name>
    <dbReference type="NCBI Taxonomy" id="2035412"/>
    <lineage>
        <taxon>Bacteria</taxon>
        <taxon>Candidatus Fervidibacterota</taxon>
        <taxon>Candidatus Fervidibacter</taxon>
    </lineage>
</organism>
<dbReference type="GO" id="GO:0004386">
    <property type="term" value="F:helicase activity"/>
    <property type="evidence" value="ECO:0007669"/>
    <property type="project" value="UniProtKB-KW"/>
</dbReference>
<dbReference type="Pfam" id="PF13020">
    <property type="entry name" value="NOV_C"/>
    <property type="match status" value="1"/>
</dbReference>
<keyword evidence="2 8" id="KW-0378">Hydrolase</keyword>
<dbReference type="SMART" id="SM00487">
    <property type="entry name" value="DEXDc"/>
    <property type="match status" value="1"/>
</dbReference>
<evidence type="ECO:0000313" key="8">
    <source>
        <dbReference type="EMBL" id="GBC99627.1"/>
    </source>
</evidence>
<dbReference type="Pfam" id="PF00271">
    <property type="entry name" value="Helicase_C"/>
    <property type="match status" value="1"/>
</dbReference>
<keyword evidence="4" id="KW-0067">ATP-binding</keyword>
<dbReference type="InterPro" id="IPR049730">
    <property type="entry name" value="SNF2/RAD54-like_C"/>
</dbReference>
<dbReference type="InterPro" id="IPR057342">
    <property type="entry name" value="DEXDc_RapA"/>
</dbReference>
<dbReference type="EC" id="3.6.4.-" evidence="8"/>
<proteinExistence type="predicted"/>
<dbReference type="SUPFAM" id="SSF52540">
    <property type="entry name" value="P-loop containing nucleoside triphosphate hydrolases"/>
    <property type="match status" value="2"/>
</dbReference>
<keyword evidence="3" id="KW-0347">Helicase</keyword>
<dbReference type="SMART" id="SM00490">
    <property type="entry name" value="HELICc"/>
    <property type="match status" value="1"/>
</dbReference>
<feature type="domain" description="Helicase ATP-binding" evidence="6">
    <location>
        <begin position="110"/>
        <end position="281"/>
    </location>
</feature>
<evidence type="ECO:0000256" key="5">
    <source>
        <dbReference type="SAM" id="Coils"/>
    </source>
</evidence>
<accession>A0A2H5XER1</accession>
<dbReference type="CDD" id="cd18793">
    <property type="entry name" value="SF2_C_SNF"/>
    <property type="match status" value="1"/>
</dbReference>
<dbReference type="PROSITE" id="PS51192">
    <property type="entry name" value="HELICASE_ATP_BIND_1"/>
    <property type="match status" value="1"/>
</dbReference>
<evidence type="ECO:0000256" key="1">
    <source>
        <dbReference type="ARBA" id="ARBA00022741"/>
    </source>
</evidence>
<evidence type="ECO:0000259" key="7">
    <source>
        <dbReference type="PROSITE" id="PS51194"/>
    </source>
</evidence>
<evidence type="ECO:0000256" key="4">
    <source>
        <dbReference type="ARBA" id="ARBA00022840"/>
    </source>
</evidence>
<dbReference type="GO" id="GO:0005524">
    <property type="term" value="F:ATP binding"/>
    <property type="evidence" value="ECO:0007669"/>
    <property type="project" value="UniProtKB-KW"/>
</dbReference>
<dbReference type="InterPro" id="IPR024975">
    <property type="entry name" value="NOV_C"/>
</dbReference>
<dbReference type="PANTHER" id="PTHR10799">
    <property type="entry name" value="SNF2/RAD54 HELICASE FAMILY"/>
    <property type="match status" value="1"/>
</dbReference>
<name>A0A2H5XER1_9BACT</name>
<dbReference type="Proteomes" id="UP000236173">
    <property type="component" value="Unassembled WGS sequence"/>
</dbReference>
<feature type="coiled-coil region" evidence="5">
    <location>
        <begin position="935"/>
        <end position="969"/>
    </location>
</feature>
<dbReference type="Gene3D" id="3.40.50.300">
    <property type="entry name" value="P-loop containing nucleotide triphosphate hydrolases"/>
    <property type="match status" value="1"/>
</dbReference>
<dbReference type="GO" id="GO:0016787">
    <property type="term" value="F:hydrolase activity"/>
    <property type="evidence" value="ECO:0007669"/>
    <property type="project" value="UniProtKB-KW"/>
</dbReference>
<dbReference type="PROSITE" id="PS51194">
    <property type="entry name" value="HELICASE_CTER"/>
    <property type="match status" value="1"/>
</dbReference>
<reference evidence="9" key="1">
    <citation type="submission" date="2017-09" db="EMBL/GenBank/DDBJ databases">
        <title>Metaegenomics of thermophilic ammonia-oxidizing enrichment culture.</title>
        <authorList>
            <person name="Kato S."/>
            <person name="Suzuki K."/>
        </authorList>
    </citation>
    <scope>NUCLEOTIDE SEQUENCE [LARGE SCALE GENOMIC DNA]</scope>
</reference>
<dbReference type="InterPro" id="IPR038718">
    <property type="entry name" value="SNF2-like_sf"/>
</dbReference>
<comment type="caution">
    <text evidence="8">The sequence shown here is derived from an EMBL/GenBank/DDBJ whole genome shotgun (WGS) entry which is preliminary data.</text>
</comment>
<dbReference type="Pfam" id="PF00176">
    <property type="entry name" value="SNF2-rel_dom"/>
    <property type="match status" value="1"/>
</dbReference>
<sequence length="1118" mass="128957">MVSAQPGQLVHGPFWQEPVRVLSVQAVDTWVWVKVEGLRSHRVWERFLSSDEWAQVRPAPPRNGRGDPERAFLALEGYRVRSAYLFDPLLAVTVSQIDPLPHQIEAVYRAILRNPRVRFLLADDPGAGKTIMAGLVMKELKYRGLVQRTLIVVPGHLREQWRREMQERFNEAFVVVDRGVLNSLLGHNAWQEFNQVITSMDFAKQRDVLESLKDARWDLVIVDEAHKFAAYKYGSQTKRTDRYKLGEVLSPRTHFMLFLTATPHKGDPENFRLLLNLLEPGMFPTVNSIGELSRQNSTHLIFLRRMKEDLRNYDNTPLFPPREVTTVLYQMSDAEKELYDAVTQYVRRHYREAVAEKKHGVGFAMLILQRRMASSVHALLSTLRRRHQRLQESLRLWESFLKRQQEAAFVDEGELRDDLEDAPEEERWQKENEFVESLSTAGSIAQLKDEIAELERLIGLAEKVVESGEETKLAELRKVLESEDVRGKGVKLLIFTESRETMEYLAAQLKSWGLSVTTLHGGMSMEQRLAAENEFRNRAQVMVSTEAGGEGINLQFCWLMVNYDIPWNPNRLEQRIGRIHRYGQRHAVSVYNLVAANTIEGRILKTLDQKLQQIRKALGSDRVFDVLGDIVDYLLDGKSLEDLVVQAIAHPITLDDIVAQIQRKPNDELIRKVQEISLEMLAQRHINLAWVLGESERAKENRLIPEYIERFFLRACEKLKVNVKRRGDRIFQIDWVPAEIRDVSTEFKNRFGEVHTTYRKFTFRKELARDDVEFIAPGHPLLEAVVEKLMALGDEDLRGGACFYDPTRRWDGWLWALEGEIVDGRQEVVGKRLFAVYQPKEGKPIVVNPAVIWDLHPAPPENYRPEQPTAEDPSEVPAPIILALLPEMHAYLSELKSDREKFAEVRQKYALPRLRHLINEQEAKIADLEFRRTRGENVELTLRNEKRELDRLQDQLKALQESLVTETTLSIGRFSVLTVFRVMPMPVDEHTADVMAETPELEVVGLQVAMNHERKHGRSPVDVSLQRLGYDIRSTAPDGTVRYIEVKTRARSGSIALTEHEWLKAKQLGESYWLYVVENAATEPTLWLINNPADRLEPQAQIVQYVFDRWKAAAQIAD</sequence>
<keyword evidence="5" id="KW-0175">Coiled coil</keyword>
<dbReference type="AlphaFoldDB" id="A0A2H5XER1"/>
<feature type="domain" description="Helicase C-terminal" evidence="7">
    <location>
        <begin position="472"/>
        <end position="622"/>
    </location>
</feature>
<dbReference type="CDD" id="cd18011">
    <property type="entry name" value="DEXDc_RapA"/>
    <property type="match status" value="1"/>
</dbReference>
<dbReference type="Gene3D" id="3.40.50.10810">
    <property type="entry name" value="Tandem AAA-ATPase domain"/>
    <property type="match status" value="1"/>
</dbReference>
<evidence type="ECO:0000259" key="6">
    <source>
        <dbReference type="PROSITE" id="PS51192"/>
    </source>
</evidence>
<dbReference type="InterPro" id="IPR000330">
    <property type="entry name" value="SNF2_N"/>
</dbReference>
<keyword evidence="1" id="KW-0547">Nucleotide-binding</keyword>
<evidence type="ECO:0000256" key="2">
    <source>
        <dbReference type="ARBA" id="ARBA00022801"/>
    </source>
</evidence>
<protein>
    <submittedName>
        <fullName evidence="8">RNA polymerase-associated protein RapA</fullName>
        <ecNumber evidence="8">3.6.4.-</ecNumber>
    </submittedName>
</protein>
<dbReference type="EMBL" id="BEHT01000032">
    <property type="protein sequence ID" value="GBC99627.1"/>
    <property type="molecule type" value="Genomic_DNA"/>
</dbReference>
<dbReference type="InterPro" id="IPR001650">
    <property type="entry name" value="Helicase_C-like"/>
</dbReference>